<dbReference type="OrthoDB" id="10070678at2759"/>
<keyword evidence="2" id="KW-1185">Reference proteome</keyword>
<dbReference type="AlphaFoldDB" id="A0A1Y3AV48"/>
<comment type="caution">
    <text evidence="1">The sequence shown here is derived from an EMBL/GenBank/DDBJ whole genome shotgun (WGS) entry which is preliminary data.</text>
</comment>
<feature type="non-terminal residue" evidence="1">
    <location>
        <position position="56"/>
    </location>
</feature>
<evidence type="ECO:0000313" key="2">
    <source>
        <dbReference type="Proteomes" id="UP000194236"/>
    </source>
</evidence>
<protein>
    <submittedName>
        <fullName evidence="1">Uncharacterized protein</fullName>
    </submittedName>
</protein>
<dbReference type="Proteomes" id="UP000194236">
    <property type="component" value="Unassembled WGS sequence"/>
</dbReference>
<accession>A0A1Y3AV48</accession>
<reference evidence="1 2" key="1">
    <citation type="submission" date="2017-03" db="EMBL/GenBank/DDBJ databases">
        <title>Genome Survey of Euroglyphus maynei.</title>
        <authorList>
            <person name="Arlian L.G."/>
            <person name="Morgan M.S."/>
            <person name="Rider S.D."/>
        </authorList>
    </citation>
    <scope>NUCLEOTIDE SEQUENCE [LARGE SCALE GENOMIC DNA]</scope>
    <source>
        <strain evidence="1">Arlian Lab</strain>
        <tissue evidence="1">Whole body</tissue>
    </source>
</reference>
<name>A0A1Y3AV48_EURMA</name>
<proteinExistence type="predicted"/>
<evidence type="ECO:0000313" key="1">
    <source>
        <dbReference type="EMBL" id="OTF71055.1"/>
    </source>
</evidence>
<gene>
    <name evidence="1" type="ORF">BLA29_014827</name>
</gene>
<organism evidence="1 2">
    <name type="scientific">Euroglyphus maynei</name>
    <name type="common">Mayne's house dust mite</name>
    <dbReference type="NCBI Taxonomy" id="6958"/>
    <lineage>
        <taxon>Eukaryota</taxon>
        <taxon>Metazoa</taxon>
        <taxon>Ecdysozoa</taxon>
        <taxon>Arthropoda</taxon>
        <taxon>Chelicerata</taxon>
        <taxon>Arachnida</taxon>
        <taxon>Acari</taxon>
        <taxon>Acariformes</taxon>
        <taxon>Sarcoptiformes</taxon>
        <taxon>Astigmata</taxon>
        <taxon>Psoroptidia</taxon>
        <taxon>Analgoidea</taxon>
        <taxon>Pyroglyphidae</taxon>
        <taxon>Pyroglyphinae</taxon>
        <taxon>Euroglyphus</taxon>
    </lineage>
</organism>
<dbReference type="EMBL" id="MUJZ01062754">
    <property type="protein sequence ID" value="OTF71055.1"/>
    <property type="molecule type" value="Genomic_DNA"/>
</dbReference>
<sequence>MLMSMNFSEPFRGVVSVGKSSYVSYERNQECALRGDGRQSYSLQIFHNRCLTRFDV</sequence>